<keyword evidence="5" id="KW-1185">Reference proteome</keyword>
<feature type="signal peptide" evidence="2">
    <location>
        <begin position="1"/>
        <end position="23"/>
    </location>
</feature>
<dbReference type="PANTHER" id="PTHR30163:SF9">
    <property type="entry name" value="MEMBRANE-BOUND LYTIC MUREIN TRANSGLYCOSYLASE B"/>
    <property type="match status" value="1"/>
</dbReference>
<reference evidence="4 5" key="1">
    <citation type="submission" date="2024-02" db="EMBL/GenBank/DDBJ databases">
        <title>A novel Wenzhouxiangellaceae bacterium, isolated from coastal sediments.</title>
        <authorList>
            <person name="Du Z.-J."/>
            <person name="Ye Y.-Q."/>
            <person name="Zhang X.-Y."/>
        </authorList>
    </citation>
    <scope>NUCLEOTIDE SEQUENCE [LARGE SCALE GENOMIC DNA]</scope>
    <source>
        <strain evidence="4 5">CH-27</strain>
    </source>
</reference>
<proteinExistence type="predicted"/>
<dbReference type="PROSITE" id="PS51257">
    <property type="entry name" value="PROKAR_LIPOPROTEIN"/>
    <property type="match status" value="1"/>
</dbReference>
<dbReference type="FunFam" id="1.10.8.350:FF:000001">
    <property type="entry name" value="Lytic murein transglycosylase B"/>
    <property type="match status" value="1"/>
</dbReference>
<dbReference type="Gene3D" id="1.10.530.10">
    <property type="match status" value="1"/>
</dbReference>
<dbReference type="AlphaFoldDB" id="A0AAW9R5M1"/>
<dbReference type="EMBL" id="JAZHOG010000003">
    <property type="protein sequence ID" value="MEJ8566939.1"/>
    <property type="molecule type" value="Genomic_DNA"/>
</dbReference>
<sequence>MLQTLNRIVLMTVVAMTTASCFAQDHPGADNFARQAAEEHELDEAEVLELLRNARFKQSIVDAISRPAEGKPWYQYRPIFITPERIEGGVAFWRENEERVAAAAEKFGVDAEYIVSIIGVETYYGRITGNYRVLDALATLSFHYPDTGNDRSGFFSSELMNFILLGQEEGLPLQDVTGSYAGAMGLGQFMPSSYRAYAVDLDGDGRRDLWSSLDDVIGSVANYLHVHGWAYGEPVVAPLEAGPEADGSLVARRNFKPAHTVAELSAAGYRTDDVLAADAMGAVVRLDEEEAQSFWLAFNNFYVITRYNRSPLYAMAVHELSQAIREGMGR</sequence>
<accession>A0AAW9R5M1</accession>
<dbReference type="CDD" id="cd13399">
    <property type="entry name" value="Slt35-like"/>
    <property type="match status" value="1"/>
</dbReference>
<dbReference type="SUPFAM" id="SSF53955">
    <property type="entry name" value="Lysozyme-like"/>
    <property type="match status" value="1"/>
</dbReference>
<evidence type="ECO:0000256" key="1">
    <source>
        <dbReference type="PIRSR" id="PIRSR611757-1"/>
    </source>
</evidence>
<keyword evidence="2" id="KW-0732">Signal</keyword>
<evidence type="ECO:0000256" key="2">
    <source>
        <dbReference type="SAM" id="SignalP"/>
    </source>
</evidence>
<feature type="domain" description="Transglycosylase SLT" evidence="3">
    <location>
        <begin position="27"/>
        <end position="322"/>
    </location>
</feature>
<dbReference type="InterPro" id="IPR011757">
    <property type="entry name" value="Lytic_transglycosylase_MltB"/>
</dbReference>
<name>A0AAW9R5M1_9GAMM</name>
<dbReference type="RefSeq" id="WP_354694265.1">
    <property type="nucleotide sequence ID" value="NZ_JAZHOG010000003.1"/>
</dbReference>
<comment type="caution">
    <text evidence="4">The sequence shown here is derived from an EMBL/GenBank/DDBJ whole genome shotgun (WGS) entry which is preliminary data.</text>
</comment>
<dbReference type="InterPro" id="IPR043426">
    <property type="entry name" value="MltB-like"/>
</dbReference>
<dbReference type="GO" id="GO:0008933">
    <property type="term" value="F:peptidoglycan lytic transglycosylase activity"/>
    <property type="evidence" value="ECO:0007669"/>
    <property type="project" value="TreeGrafter"/>
</dbReference>
<evidence type="ECO:0000313" key="5">
    <source>
        <dbReference type="Proteomes" id="UP001359886"/>
    </source>
</evidence>
<dbReference type="PANTHER" id="PTHR30163">
    <property type="entry name" value="MEMBRANE-BOUND LYTIC MUREIN TRANSGLYCOSYLASE B"/>
    <property type="match status" value="1"/>
</dbReference>
<gene>
    <name evidence="4" type="primary">mltB</name>
    <name evidence="4" type="ORF">V3330_04830</name>
</gene>
<dbReference type="Gene3D" id="1.10.8.350">
    <property type="entry name" value="Bacterial muramidase"/>
    <property type="match status" value="1"/>
</dbReference>
<dbReference type="InterPro" id="IPR031304">
    <property type="entry name" value="SLT_2"/>
</dbReference>
<dbReference type="InterPro" id="IPR023346">
    <property type="entry name" value="Lysozyme-like_dom_sf"/>
</dbReference>
<dbReference type="Proteomes" id="UP001359886">
    <property type="component" value="Unassembled WGS sequence"/>
</dbReference>
<feature type="active site" evidence="1">
    <location>
        <position position="121"/>
    </location>
</feature>
<evidence type="ECO:0000259" key="3">
    <source>
        <dbReference type="Pfam" id="PF13406"/>
    </source>
</evidence>
<feature type="chain" id="PRO_5043936921" evidence="2">
    <location>
        <begin position="24"/>
        <end position="330"/>
    </location>
</feature>
<dbReference type="NCBIfam" id="TIGR02282">
    <property type="entry name" value="MltB"/>
    <property type="match status" value="1"/>
</dbReference>
<protein>
    <submittedName>
        <fullName evidence="4">Lytic murein transglycosylase B</fullName>
    </submittedName>
</protein>
<evidence type="ECO:0000313" key="4">
    <source>
        <dbReference type="EMBL" id="MEJ8566939.1"/>
    </source>
</evidence>
<dbReference type="Pfam" id="PF13406">
    <property type="entry name" value="SLT_2"/>
    <property type="match status" value="1"/>
</dbReference>
<dbReference type="GO" id="GO:0009253">
    <property type="term" value="P:peptidoglycan catabolic process"/>
    <property type="evidence" value="ECO:0007669"/>
    <property type="project" value="TreeGrafter"/>
</dbReference>
<organism evidence="4 5">
    <name type="scientific">Elongatibacter sediminis</name>
    <dbReference type="NCBI Taxonomy" id="3119006"/>
    <lineage>
        <taxon>Bacteria</taxon>
        <taxon>Pseudomonadati</taxon>
        <taxon>Pseudomonadota</taxon>
        <taxon>Gammaproteobacteria</taxon>
        <taxon>Chromatiales</taxon>
        <taxon>Wenzhouxiangellaceae</taxon>
        <taxon>Elongatibacter</taxon>
    </lineage>
</organism>